<sequence>MPLPHLPPRKPDSHKGNFGRAVLIGGSYGMAGAISLSGMACLRSGAGLVQLAVAEPMLAQVACHDPCYMTTPLSCHDDAEFAIPEVIDELQKVTEPATCLAIGPGLGRSEVRTKIVQHLYERLPQPLVVDADGLNALADVAQRNGQPPRHPGPRILTPHPGEFSRLTNQKFASRAEQVVAAKTFAAQWNVVLVLKGQHTLITDGIRHELNQTGNPGMATGGSGDVLTGVITALVCQGLAPFEAAVLGCHVHGLAGDLAATEVGQVSLIATDLVRFLPPAFQRLEG</sequence>
<dbReference type="GO" id="GO:0052856">
    <property type="term" value="F:NAD(P)HX epimerase activity"/>
    <property type="evidence" value="ECO:0007669"/>
    <property type="project" value="TreeGrafter"/>
</dbReference>
<evidence type="ECO:0000256" key="5">
    <source>
        <dbReference type="ARBA" id="ARBA00023239"/>
    </source>
</evidence>
<dbReference type="NCBIfam" id="TIGR00196">
    <property type="entry name" value="yjeF_cterm"/>
    <property type="match status" value="1"/>
</dbReference>
<keyword evidence="9" id="KW-1185">Reference proteome</keyword>
<dbReference type="EC" id="4.2.1.136" evidence="6"/>
<reference evidence="8 9" key="1">
    <citation type="submission" date="2019-02" db="EMBL/GenBank/DDBJ databases">
        <title>Deep-cultivation of Planctomycetes and their phenomic and genomic characterization uncovers novel biology.</title>
        <authorList>
            <person name="Wiegand S."/>
            <person name="Jogler M."/>
            <person name="Boedeker C."/>
            <person name="Pinto D."/>
            <person name="Vollmers J."/>
            <person name="Rivas-Marin E."/>
            <person name="Kohn T."/>
            <person name="Peeters S.H."/>
            <person name="Heuer A."/>
            <person name="Rast P."/>
            <person name="Oberbeckmann S."/>
            <person name="Bunk B."/>
            <person name="Jeske O."/>
            <person name="Meyerdierks A."/>
            <person name="Storesund J.E."/>
            <person name="Kallscheuer N."/>
            <person name="Luecker S."/>
            <person name="Lage O.M."/>
            <person name="Pohl T."/>
            <person name="Merkel B.J."/>
            <person name="Hornburger P."/>
            <person name="Mueller R.-W."/>
            <person name="Bruemmer F."/>
            <person name="Labrenz M."/>
            <person name="Spormann A.M."/>
            <person name="Op den Camp H."/>
            <person name="Overmann J."/>
            <person name="Amann R."/>
            <person name="Jetten M.S.M."/>
            <person name="Mascher T."/>
            <person name="Medema M.H."/>
            <person name="Devos D.P."/>
            <person name="Kaster A.-K."/>
            <person name="Ovreas L."/>
            <person name="Rohde M."/>
            <person name="Galperin M.Y."/>
            <person name="Jogler C."/>
        </authorList>
    </citation>
    <scope>NUCLEOTIDE SEQUENCE [LARGE SCALE GENOMIC DNA]</scope>
    <source>
        <strain evidence="8 9">ETA_A8</strain>
    </source>
</reference>
<feature type="binding site" evidence="6">
    <location>
        <position position="159"/>
    </location>
    <ligand>
        <name>(6S)-NADPHX</name>
        <dbReference type="ChEBI" id="CHEBI:64076"/>
    </ligand>
</feature>
<dbReference type="GO" id="GO:0046496">
    <property type="term" value="P:nicotinamide nucleotide metabolic process"/>
    <property type="evidence" value="ECO:0007669"/>
    <property type="project" value="UniProtKB-UniRule"/>
</dbReference>
<dbReference type="AlphaFoldDB" id="A0A517YB00"/>
<comment type="function">
    <text evidence="6">Catalyzes the dehydration of the S-form of NAD(P)HX at the expense of ADP, which is converted to AMP. Together with NAD(P)HX epimerase, which catalyzes the epimerization of the S- and R-forms, the enzyme allows the repair of both epimers of NAD(P)HX, a damaged form of NAD(P)H that is a result of enzymatic or heat-dependent hydration.</text>
</comment>
<dbReference type="CDD" id="cd01171">
    <property type="entry name" value="YXKO-related"/>
    <property type="match status" value="1"/>
</dbReference>
<keyword evidence="5 6" id="KW-0456">Lyase</keyword>
<gene>
    <name evidence="6" type="primary">nnrD</name>
    <name evidence="8" type="ORF">ETAA8_24610</name>
</gene>
<keyword evidence="2 6" id="KW-0067">ATP-binding</keyword>
<feature type="binding site" evidence="6">
    <location>
        <position position="33"/>
    </location>
    <ligand>
        <name>(6S)-NADPHX</name>
        <dbReference type="ChEBI" id="CHEBI:64076"/>
    </ligand>
</feature>
<dbReference type="InterPro" id="IPR029056">
    <property type="entry name" value="Ribokinase-like"/>
</dbReference>
<dbReference type="EMBL" id="CP036274">
    <property type="protein sequence ID" value="QDU27374.1"/>
    <property type="molecule type" value="Genomic_DNA"/>
</dbReference>
<dbReference type="GO" id="GO:0052855">
    <property type="term" value="F:ADP-dependent NAD(P)H-hydrate dehydratase activity"/>
    <property type="evidence" value="ECO:0007669"/>
    <property type="project" value="UniProtKB-UniRule"/>
</dbReference>
<feature type="binding site" evidence="6">
    <location>
        <position position="105"/>
    </location>
    <ligand>
        <name>(6S)-NADPHX</name>
        <dbReference type="ChEBI" id="CHEBI:64076"/>
    </ligand>
</feature>
<dbReference type="PROSITE" id="PS01050">
    <property type="entry name" value="YJEF_C_2"/>
    <property type="match status" value="1"/>
</dbReference>
<dbReference type="Proteomes" id="UP000315017">
    <property type="component" value="Chromosome"/>
</dbReference>
<keyword evidence="1 6" id="KW-0547">Nucleotide-binding</keyword>
<comment type="cofactor">
    <cofactor evidence="6">
        <name>Mg(2+)</name>
        <dbReference type="ChEBI" id="CHEBI:18420"/>
    </cofactor>
</comment>
<dbReference type="Gene3D" id="3.40.1190.20">
    <property type="match status" value="1"/>
</dbReference>
<evidence type="ECO:0000259" key="7">
    <source>
        <dbReference type="PROSITE" id="PS51383"/>
    </source>
</evidence>
<feature type="binding site" evidence="6">
    <location>
        <position position="224"/>
    </location>
    <ligand>
        <name>(6S)-NADPHX</name>
        <dbReference type="ChEBI" id="CHEBI:64076"/>
    </ligand>
</feature>
<dbReference type="KEGG" id="aagg:ETAA8_24610"/>
<comment type="subunit">
    <text evidence="6">Homotetramer.</text>
</comment>
<evidence type="ECO:0000256" key="2">
    <source>
        <dbReference type="ARBA" id="ARBA00022840"/>
    </source>
</evidence>
<evidence type="ECO:0000256" key="6">
    <source>
        <dbReference type="HAMAP-Rule" id="MF_01965"/>
    </source>
</evidence>
<dbReference type="GO" id="GO:0110051">
    <property type="term" value="P:metabolite repair"/>
    <property type="evidence" value="ECO:0007669"/>
    <property type="project" value="TreeGrafter"/>
</dbReference>
<evidence type="ECO:0000256" key="1">
    <source>
        <dbReference type="ARBA" id="ARBA00022741"/>
    </source>
</evidence>
<dbReference type="InterPro" id="IPR000631">
    <property type="entry name" value="CARKD"/>
</dbReference>
<dbReference type="PROSITE" id="PS51383">
    <property type="entry name" value="YJEF_C_3"/>
    <property type="match status" value="1"/>
</dbReference>
<dbReference type="SUPFAM" id="SSF53613">
    <property type="entry name" value="Ribokinase-like"/>
    <property type="match status" value="1"/>
</dbReference>
<evidence type="ECO:0000256" key="3">
    <source>
        <dbReference type="ARBA" id="ARBA00022857"/>
    </source>
</evidence>
<comment type="catalytic activity">
    <reaction evidence="6">
        <text>(6S)-NADPHX + ADP = AMP + phosphate + NADPH + H(+)</text>
        <dbReference type="Rhea" id="RHEA:32235"/>
        <dbReference type="ChEBI" id="CHEBI:15378"/>
        <dbReference type="ChEBI" id="CHEBI:43474"/>
        <dbReference type="ChEBI" id="CHEBI:57783"/>
        <dbReference type="ChEBI" id="CHEBI:64076"/>
        <dbReference type="ChEBI" id="CHEBI:456215"/>
        <dbReference type="ChEBI" id="CHEBI:456216"/>
        <dbReference type="EC" id="4.2.1.136"/>
    </reaction>
</comment>
<organism evidence="8 9">
    <name type="scientific">Anatilimnocola aggregata</name>
    <dbReference type="NCBI Taxonomy" id="2528021"/>
    <lineage>
        <taxon>Bacteria</taxon>
        <taxon>Pseudomonadati</taxon>
        <taxon>Planctomycetota</taxon>
        <taxon>Planctomycetia</taxon>
        <taxon>Pirellulales</taxon>
        <taxon>Pirellulaceae</taxon>
        <taxon>Anatilimnocola</taxon>
    </lineage>
</organism>
<dbReference type="Pfam" id="PF01256">
    <property type="entry name" value="Carb_kinase"/>
    <property type="match status" value="1"/>
</dbReference>
<dbReference type="OrthoDB" id="9806925at2"/>
<protein>
    <recommendedName>
        <fullName evidence="6">ADP-dependent (S)-NAD(P)H-hydrate dehydratase</fullName>
        <ecNumber evidence="6">4.2.1.136</ecNumber>
    </recommendedName>
    <alternativeName>
        <fullName evidence="6">ADP-dependent NAD(P)HX dehydratase</fullName>
    </alternativeName>
</protein>
<accession>A0A517YB00</accession>
<evidence type="ECO:0000313" key="9">
    <source>
        <dbReference type="Proteomes" id="UP000315017"/>
    </source>
</evidence>
<comment type="similarity">
    <text evidence="6">Belongs to the NnrD/CARKD family.</text>
</comment>
<feature type="binding site" evidence="6">
    <location>
        <begin position="195"/>
        <end position="199"/>
    </location>
    <ligand>
        <name>AMP</name>
        <dbReference type="ChEBI" id="CHEBI:456215"/>
    </ligand>
</feature>
<feature type="binding site" evidence="6">
    <location>
        <position position="223"/>
    </location>
    <ligand>
        <name>AMP</name>
        <dbReference type="ChEBI" id="CHEBI:456215"/>
    </ligand>
</feature>
<comment type="catalytic activity">
    <reaction evidence="6">
        <text>(6S)-NADHX + ADP = AMP + phosphate + NADH + H(+)</text>
        <dbReference type="Rhea" id="RHEA:32223"/>
        <dbReference type="ChEBI" id="CHEBI:15378"/>
        <dbReference type="ChEBI" id="CHEBI:43474"/>
        <dbReference type="ChEBI" id="CHEBI:57945"/>
        <dbReference type="ChEBI" id="CHEBI:64074"/>
        <dbReference type="ChEBI" id="CHEBI:456215"/>
        <dbReference type="ChEBI" id="CHEBI:456216"/>
        <dbReference type="EC" id="4.2.1.136"/>
    </reaction>
</comment>
<dbReference type="PANTHER" id="PTHR12592:SF0">
    <property type="entry name" value="ATP-DEPENDENT (S)-NAD(P)H-HYDRATE DEHYDRATASE"/>
    <property type="match status" value="1"/>
</dbReference>
<dbReference type="HAMAP" id="MF_01965">
    <property type="entry name" value="NADHX_dehydratase"/>
    <property type="match status" value="1"/>
</dbReference>
<feature type="domain" description="YjeF C-terminal" evidence="7">
    <location>
        <begin position="1"/>
        <end position="283"/>
    </location>
</feature>
<keyword evidence="3 6" id="KW-0521">NADP</keyword>
<evidence type="ECO:0000256" key="4">
    <source>
        <dbReference type="ARBA" id="ARBA00023027"/>
    </source>
</evidence>
<name>A0A517YB00_9BACT</name>
<proteinExistence type="inferred from homology"/>
<keyword evidence="4 6" id="KW-0520">NAD</keyword>
<dbReference type="RefSeq" id="WP_145088219.1">
    <property type="nucleotide sequence ID" value="NZ_CP036274.1"/>
</dbReference>
<evidence type="ECO:0000313" key="8">
    <source>
        <dbReference type="EMBL" id="QDU27374.1"/>
    </source>
</evidence>
<dbReference type="InterPro" id="IPR017953">
    <property type="entry name" value="Carbohydrate_kinase_pred_CS"/>
</dbReference>
<dbReference type="GO" id="GO:0005524">
    <property type="term" value="F:ATP binding"/>
    <property type="evidence" value="ECO:0007669"/>
    <property type="project" value="UniProtKB-KW"/>
</dbReference>
<dbReference type="PANTHER" id="PTHR12592">
    <property type="entry name" value="ATP-DEPENDENT (S)-NAD(P)H-HYDRATE DEHYDRATASE FAMILY MEMBER"/>
    <property type="match status" value="1"/>
</dbReference>